<sequence>MLRDTLCSAAHHTRGASNLTACLRPQSPPAAWVPRRASEGPLLPCSRTRARRGRPGRGRQPGGSDPPSSAASRLWLWAERTRAAAALRPGAPKRLKRRGPATCSREGAAPAVQHRSLGLCPPLGILVARLGMGQAGCGRCAVFLVLALVLDAAGLALVLAGAVGKPTLDGSSFEDFLVLSGGLLLFLSLLCWLFWYSGNLRGVQAEELPLGARPSPAAPRARGSLVRLAAKLSERLSQRRRPATAPALPPDPGLGAPSLSSSSPVQLSHLRPAAHPEQGMPEERLHQLHASP</sequence>
<comment type="caution">
    <text evidence="1">The sequence shown here is derived from an EMBL/GenBank/DDBJ whole genome shotgun (WGS) entry which is preliminary data.</text>
</comment>
<evidence type="ECO:0000313" key="1">
    <source>
        <dbReference type="EMBL" id="KAH7992836.1"/>
    </source>
</evidence>
<name>A0ACB8EJI4_9SAUR</name>
<gene>
    <name evidence="1" type="ORF">K3G42_027462</name>
</gene>
<evidence type="ECO:0000313" key="2">
    <source>
        <dbReference type="Proteomes" id="UP000827872"/>
    </source>
</evidence>
<accession>A0ACB8EJI4</accession>
<dbReference type="Proteomes" id="UP000827872">
    <property type="component" value="Linkage Group LG03"/>
</dbReference>
<protein>
    <submittedName>
        <fullName evidence="1">Uncharacterized protein</fullName>
    </submittedName>
</protein>
<dbReference type="EMBL" id="CM037616">
    <property type="protein sequence ID" value="KAH7992836.1"/>
    <property type="molecule type" value="Genomic_DNA"/>
</dbReference>
<proteinExistence type="predicted"/>
<organism evidence="1 2">
    <name type="scientific">Sphaerodactylus townsendi</name>
    <dbReference type="NCBI Taxonomy" id="933632"/>
    <lineage>
        <taxon>Eukaryota</taxon>
        <taxon>Metazoa</taxon>
        <taxon>Chordata</taxon>
        <taxon>Craniata</taxon>
        <taxon>Vertebrata</taxon>
        <taxon>Euteleostomi</taxon>
        <taxon>Lepidosauria</taxon>
        <taxon>Squamata</taxon>
        <taxon>Bifurcata</taxon>
        <taxon>Gekkota</taxon>
        <taxon>Sphaerodactylidae</taxon>
        <taxon>Sphaerodactylus</taxon>
    </lineage>
</organism>
<reference evidence="1" key="1">
    <citation type="submission" date="2021-08" db="EMBL/GenBank/DDBJ databases">
        <title>The first chromosome-level gecko genome reveals the dynamic sex chromosomes of Neotropical dwarf geckos (Sphaerodactylidae: Sphaerodactylus).</title>
        <authorList>
            <person name="Pinto B.J."/>
            <person name="Keating S.E."/>
            <person name="Gamble T."/>
        </authorList>
    </citation>
    <scope>NUCLEOTIDE SEQUENCE</scope>
    <source>
        <strain evidence="1">TG3544</strain>
    </source>
</reference>
<keyword evidence="2" id="KW-1185">Reference proteome</keyword>